<name>A0AB39IHB6_9GAMM</name>
<evidence type="ECO:0000256" key="4">
    <source>
        <dbReference type="ARBA" id="ARBA00023026"/>
    </source>
</evidence>
<keyword evidence="4" id="KW-0843">Virulence</keyword>
<dbReference type="InterPro" id="IPR025157">
    <property type="entry name" value="Hemagglutinin_rpt"/>
</dbReference>
<dbReference type="RefSeq" id="WP_368678996.1">
    <property type="nucleotide sequence ID" value="NZ_CP162411.1"/>
</dbReference>
<dbReference type="Pfam" id="PF14411">
    <property type="entry name" value="LHH"/>
    <property type="match status" value="1"/>
</dbReference>
<keyword evidence="5" id="KW-0175">Coiled coil</keyword>
<dbReference type="GO" id="GO:0003824">
    <property type="term" value="F:catalytic activity"/>
    <property type="evidence" value="ECO:0007669"/>
    <property type="project" value="UniProtKB-ARBA"/>
</dbReference>
<keyword evidence="2" id="KW-0800">Toxin</keyword>
<proteinExistence type="predicted"/>
<evidence type="ECO:0000256" key="5">
    <source>
        <dbReference type="SAM" id="Coils"/>
    </source>
</evidence>
<evidence type="ECO:0000313" key="8">
    <source>
        <dbReference type="EMBL" id="XDL14506.1"/>
    </source>
</evidence>
<dbReference type="AlphaFoldDB" id="A0AB39IHB6"/>
<keyword evidence="3" id="KW-1266">Target cell cytoplasm</keyword>
<accession>A0AB39IHB6</accession>
<sequence>MAGSELIAGEDVTLKGRDVSVVSLENRQDRKETREQKQSGLTIALSGSVGGALNTAVETAQSSRETQDGRVKALQQTKAALSVAQGVQAARLAQAQSEGAGGQQGGQTVGVSVSYGSQSSKSVQEQTQTTAQGSSVTAGRNLSVTATDGDVTVAGSTLKAGQDLLLDASRDIRLLSSANTQHTEGSNQSQGGSIGVSLGVSASGSFGLSVSASVNAAKGSQHGDGVTHTEALLEAGRAAVLHSGRDTTLQGAQVSAETITAQVGRDLLIRSEQDSDHYDSKQQSMSAGVTIPIYGGGGGASFSFSRDRVNSNFESVQAQSGLFAGRGGFDVTVGNHTQLDGGAIASTAEADKNRLDTGTLGFSNIDNHAEYSASHSGGGFGTGGPIGMQMLSNLGGLALAGANQSGSSSGTTYAAVSDGTLIIRDRAGQQQDVSGLSRDTAGANSGALNPIFDKEKVESRMQQAQLMSDIGAQALDIASTEGAIAATKAANTKVAEASEAVRRAKGSELAQASPNKAITQDDITQALFQSYYDEAMRTSPYGTGGAVRQGIQAVTAALQGVLAGNMAQALTGAAAPYMAEAIHRATTDAAGNTDVAANTLAHALLGAVVAQASGNNALAGAAGEAGGELAARALMEALYPGKKPSELNEEQKQYISTLATIAGGLAAGVVGNTGADAVQGAQSAQVAIENNAFAEIAEQRVSGESQADKYQKALKQIEAAKEEFKEKNCAGLSAEACSAKMDAHRDELLKGFADAGLDFVPVIGTIKTFAEAQSALDYLLAAATIIPGERIASGILRGAEKALQRGDLAEASKLISKASDEVNATKYFGQERTFWKEEPIQFNGNKVYQRNDLFDPAYIDPKSGKTNLELMSSGRAPIGTDGKPVNLHHMLQRQDGPIAEVTQSFHKDNHSAIHINDNSIPSGINRSEFNKWRSNYWKSRANELK</sequence>
<evidence type="ECO:0000256" key="1">
    <source>
        <dbReference type="ARBA" id="ARBA00004219"/>
    </source>
</evidence>
<feature type="domain" description="VENN motif-containing" evidence="6">
    <location>
        <begin position="644"/>
        <end position="692"/>
    </location>
</feature>
<dbReference type="Pfam" id="PF04829">
    <property type="entry name" value="PT-VENN"/>
    <property type="match status" value="1"/>
</dbReference>
<protein>
    <submittedName>
        <fullName evidence="8">Hemagglutinin repeat-containing protein</fullName>
    </submittedName>
</protein>
<dbReference type="Pfam" id="PF13332">
    <property type="entry name" value="Fil_haemagg_2"/>
    <property type="match status" value="1"/>
</dbReference>
<reference evidence="8" key="1">
    <citation type="submission" date="2024-07" db="EMBL/GenBank/DDBJ databases">
        <authorList>
            <person name="Pedron J."/>
        </authorList>
    </citation>
    <scope>NUCLEOTIDE SEQUENCE</scope>
    <source>
        <strain evidence="8">A642-S2-A17</strain>
    </source>
</reference>
<feature type="domain" description="LHH" evidence="7">
    <location>
        <begin position="866"/>
        <end position="943"/>
    </location>
</feature>
<gene>
    <name evidence="8" type="ORF">LF923_0020530</name>
</gene>
<evidence type="ECO:0000259" key="6">
    <source>
        <dbReference type="Pfam" id="PF04829"/>
    </source>
</evidence>
<comment type="subcellular location">
    <subcellularLocation>
        <location evidence="1">Target cell</location>
        <location evidence="1">Target cell cytoplasm</location>
    </subcellularLocation>
</comment>
<dbReference type="EMBL" id="CP162411">
    <property type="protein sequence ID" value="XDL14506.1"/>
    <property type="molecule type" value="Genomic_DNA"/>
</dbReference>
<evidence type="ECO:0000259" key="7">
    <source>
        <dbReference type="Pfam" id="PF14411"/>
    </source>
</evidence>
<feature type="coiled-coil region" evidence="5">
    <location>
        <begin position="703"/>
        <end position="730"/>
    </location>
</feature>
<evidence type="ECO:0000256" key="2">
    <source>
        <dbReference type="ARBA" id="ARBA00022656"/>
    </source>
</evidence>
<organism evidence="8">
    <name type="scientific">Dickeya oryzae</name>
    <dbReference type="NCBI Taxonomy" id="1240404"/>
    <lineage>
        <taxon>Bacteria</taxon>
        <taxon>Pseudomonadati</taxon>
        <taxon>Pseudomonadota</taxon>
        <taxon>Gammaproteobacteria</taxon>
        <taxon>Enterobacterales</taxon>
        <taxon>Pectobacteriaceae</taxon>
        <taxon>Dickeya</taxon>
    </lineage>
</organism>
<evidence type="ECO:0000256" key="3">
    <source>
        <dbReference type="ARBA" id="ARBA00022913"/>
    </source>
</evidence>
<dbReference type="InterPro" id="IPR026834">
    <property type="entry name" value="LHH"/>
</dbReference>
<dbReference type="GO" id="GO:0090729">
    <property type="term" value="F:toxin activity"/>
    <property type="evidence" value="ECO:0007669"/>
    <property type="project" value="UniProtKB-KW"/>
</dbReference>
<dbReference type="InterPro" id="IPR006914">
    <property type="entry name" value="VENN_dom"/>
</dbReference>